<keyword evidence="8 9" id="KW-0472">Membrane</keyword>
<evidence type="ECO:0000256" key="8">
    <source>
        <dbReference type="ARBA" id="ARBA00023136"/>
    </source>
</evidence>
<feature type="transmembrane region" description="Helical" evidence="9">
    <location>
        <begin position="63"/>
        <end position="84"/>
    </location>
</feature>
<accession>Q9RXE0</accession>
<protein>
    <recommendedName>
        <fullName evidence="9">Ca(2+)/H(+) antiporter</fullName>
    </recommendedName>
</protein>
<proteinExistence type="inferred from homology"/>
<dbReference type="FunCoup" id="Q9RXE0">
    <property type="interactions" value="146"/>
</dbReference>
<evidence type="ECO:0000256" key="9">
    <source>
        <dbReference type="RuleBase" id="RU365028"/>
    </source>
</evidence>
<dbReference type="eggNOG" id="COG0387">
    <property type="taxonomic scope" value="Bacteria"/>
</dbReference>
<evidence type="ECO:0000313" key="12">
    <source>
        <dbReference type="Proteomes" id="UP000002524"/>
    </source>
</evidence>
<dbReference type="GO" id="GO:0015369">
    <property type="term" value="F:calcium:proton antiporter activity"/>
    <property type="evidence" value="ECO:0000318"/>
    <property type="project" value="GO_Central"/>
</dbReference>
<dbReference type="HOGENOM" id="CLU_008721_2_2_0"/>
<dbReference type="PIR" id="H75527">
    <property type="entry name" value="H75527"/>
</dbReference>
<dbReference type="InterPro" id="IPR004713">
    <property type="entry name" value="CaH_exchang"/>
</dbReference>
<evidence type="ECO:0000313" key="11">
    <source>
        <dbReference type="EMBL" id="AAF09952.1"/>
    </source>
</evidence>
<dbReference type="Pfam" id="PF01699">
    <property type="entry name" value="Na_Ca_ex"/>
    <property type="match status" value="2"/>
</dbReference>
<dbReference type="STRING" id="243230.DR_0373"/>
<feature type="domain" description="Sodium/calcium exchanger membrane region" evidence="10">
    <location>
        <begin position="229"/>
        <end position="373"/>
    </location>
</feature>
<dbReference type="InterPro" id="IPR004798">
    <property type="entry name" value="CAX-like"/>
</dbReference>
<dbReference type="NCBIfam" id="TIGR00378">
    <property type="entry name" value="cax"/>
    <property type="match status" value="1"/>
</dbReference>
<keyword evidence="4 9" id="KW-0812">Transmembrane</keyword>
<evidence type="ECO:0000256" key="7">
    <source>
        <dbReference type="ARBA" id="ARBA00023065"/>
    </source>
</evidence>
<keyword evidence="9" id="KW-0050">Antiport</keyword>
<evidence type="ECO:0000256" key="4">
    <source>
        <dbReference type="ARBA" id="ARBA00022692"/>
    </source>
</evidence>
<comment type="similarity">
    <text evidence="9">Belongs to the Ca(2+):cation antiporter (CaCA) (TC 2.A.19) family.</text>
</comment>
<dbReference type="PANTHER" id="PTHR31503:SF22">
    <property type="entry name" value="VACUOLAR CALCIUM ION TRANSPORTER"/>
    <property type="match status" value="1"/>
</dbReference>
<dbReference type="PATRIC" id="fig|243230.17.peg.544"/>
<dbReference type="OrthoDB" id="9776105at2"/>
<dbReference type="InParanoid" id="Q9RXE0"/>
<dbReference type="EMBL" id="AE000513">
    <property type="protein sequence ID" value="AAF09952.1"/>
    <property type="molecule type" value="Genomic_DNA"/>
</dbReference>
<dbReference type="GO" id="GO:0070588">
    <property type="term" value="P:calcium ion transmembrane transport"/>
    <property type="evidence" value="ECO:0000318"/>
    <property type="project" value="GO_Central"/>
</dbReference>
<dbReference type="RefSeq" id="WP_010887018.1">
    <property type="nucleotide sequence ID" value="NC_001263.1"/>
</dbReference>
<feature type="transmembrane region" description="Helical" evidence="9">
    <location>
        <begin position="226"/>
        <end position="243"/>
    </location>
</feature>
<feature type="transmembrane region" description="Helical" evidence="9">
    <location>
        <begin position="293"/>
        <end position="320"/>
    </location>
</feature>
<organism evidence="11 12">
    <name type="scientific">Deinococcus radiodurans (strain ATCC 13939 / DSM 20539 / JCM 16871 / CCUG 27074 / LMG 4051 / NBRC 15346 / NCIMB 9279 / VKM B-1422 / R1)</name>
    <dbReference type="NCBI Taxonomy" id="243230"/>
    <lineage>
        <taxon>Bacteria</taxon>
        <taxon>Thermotogati</taxon>
        <taxon>Deinococcota</taxon>
        <taxon>Deinococci</taxon>
        <taxon>Deinococcales</taxon>
        <taxon>Deinococcaceae</taxon>
        <taxon>Deinococcus</taxon>
    </lineage>
</organism>
<feature type="transmembrane region" description="Helical" evidence="9">
    <location>
        <begin position="354"/>
        <end position="375"/>
    </location>
</feature>
<feature type="transmembrane region" description="Helical" evidence="9">
    <location>
        <begin position="263"/>
        <end position="281"/>
    </location>
</feature>
<evidence type="ECO:0000259" key="10">
    <source>
        <dbReference type="Pfam" id="PF01699"/>
    </source>
</evidence>
<name>Q9RXE0_DEIRA</name>
<keyword evidence="5 9" id="KW-0106">Calcium</keyword>
<dbReference type="InterPro" id="IPR044880">
    <property type="entry name" value="NCX_ion-bd_dom_sf"/>
</dbReference>
<dbReference type="GO" id="GO:0006874">
    <property type="term" value="P:intracellular calcium ion homeostasis"/>
    <property type="evidence" value="ECO:0000318"/>
    <property type="project" value="GO_Central"/>
</dbReference>
<dbReference type="PANTHER" id="PTHR31503">
    <property type="entry name" value="VACUOLAR CALCIUM ION TRANSPORTER"/>
    <property type="match status" value="1"/>
</dbReference>
<comment type="function">
    <text evidence="9">Ca(+)/H(+) antiporter that extrudes calcium in exchange for external protons.</text>
</comment>
<keyword evidence="6 9" id="KW-1133">Transmembrane helix</keyword>
<dbReference type="KEGG" id="dra:DR_0373"/>
<evidence type="ECO:0000256" key="6">
    <source>
        <dbReference type="ARBA" id="ARBA00022989"/>
    </source>
</evidence>
<reference evidence="11 12" key="1">
    <citation type="journal article" date="1999" name="Science">
        <title>Genome sequence of the radioresistant bacterium Deinococcus radiodurans R1.</title>
        <authorList>
            <person name="White O."/>
            <person name="Eisen J.A."/>
            <person name="Heidelberg J.F."/>
            <person name="Hickey E.K."/>
            <person name="Peterson J.D."/>
            <person name="Dodson R.J."/>
            <person name="Haft D.H."/>
            <person name="Gwinn M.L."/>
            <person name="Nelson W.C."/>
            <person name="Richardson D.L."/>
            <person name="Moffat K.S."/>
            <person name="Qin H."/>
            <person name="Jiang L."/>
            <person name="Pamphile W."/>
            <person name="Crosby M."/>
            <person name="Shen M."/>
            <person name="Vamathevan J.J."/>
            <person name="Lam P."/>
            <person name="McDonald L."/>
            <person name="Utterback T."/>
            <person name="Zalewski C."/>
            <person name="Makarova K.S."/>
            <person name="Aravind L."/>
            <person name="Daly M.J."/>
            <person name="Minton K.W."/>
            <person name="Fleischmann R.D."/>
            <person name="Ketchum K.A."/>
            <person name="Nelson K.E."/>
            <person name="Salzberg S."/>
            <person name="Smith H.O."/>
            <person name="Venter J.C."/>
            <person name="Fraser C.M."/>
        </authorList>
    </citation>
    <scope>NUCLEOTIDE SEQUENCE [LARGE SCALE GENOMIC DNA]</scope>
    <source>
        <strain evidence="12">ATCC 13939 / DSM 20539 / JCM 16871 / LMG 4051 / NBRC 15346 / NCIMB 9279 / R1 / VKM B-1422</strain>
    </source>
</reference>
<dbReference type="GeneID" id="69516605"/>
<evidence type="ECO:0000256" key="1">
    <source>
        <dbReference type="ARBA" id="ARBA00004127"/>
    </source>
</evidence>
<dbReference type="Proteomes" id="UP000002524">
    <property type="component" value="Chromosome 1"/>
</dbReference>
<dbReference type="Gene3D" id="1.20.1420.30">
    <property type="entry name" value="NCX, central ion-binding region"/>
    <property type="match status" value="2"/>
</dbReference>
<dbReference type="PaxDb" id="243230-DR_0373"/>
<feature type="domain" description="Sodium/calcium exchanger membrane region" evidence="10">
    <location>
        <begin position="25"/>
        <end position="187"/>
    </location>
</feature>
<keyword evidence="7 9" id="KW-0406">Ion transport</keyword>
<keyword evidence="2 9" id="KW-0813">Transport</keyword>
<dbReference type="GO" id="GO:0016020">
    <property type="term" value="C:membrane"/>
    <property type="evidence" value="ECO:0007669"/>
    <property type="project" value="InterPro"/>
</dbReference>
<evidence type="ECO:0000256" key="3">
    <source>
        <dbReference type="ARBA" id="ARBA00022568"/>
    </source>
</evidence>
<feature type="transmembrane region" description="Helical" evidence="9">
    <location>
        <begin position="326"/>
        <end position="347"/>
    </location>
</feature>
<keyword evidence="12" id="KW-1185">Reference proteome</keyword>
<feature type="transmembrane region" description="Helical" evidence="9">
    <location>
        <begin position="25"/>
        <end position="42"/>
    </location>
</feature>
<evidence type="ECO:0000256" key="2">
    <source>
        <dbReference type="ARBA" id="ARBA00022448"/>
    </source>
</evidence>
<comment type="caution">
    <text evidence="9">Lacks conserved residue(s) required for the propagation of feature annotation.</text>
</comment>
<feature type="transmembrane region" description="Helical" evidence="9">
    <location>
        <begin position="90"/>
        <end position="111"/>
    </location>
</feature>
<feature type="transmembrane region" description="Helical" evidence="9">
    <location>
        <begin position="167"/>
        <end position="188"/>
    </location>
</feature>
<dbReference type="EnsemblBacteria" id="AAF09952">
    <property type="protein sequence ID" value="AAF09952"/>
    <property type="gene ID" value="DR_0373"/>
</dbReference>
<evidence type="ECO:0000256" key="5">
    <source>
        <dbReference type="ARBA" id="ARBA00022837"/>
    </source>
</evidence>
<gene>
    <name evidence="11" type="ordered locus">DR_0373</name>
</gene>
<dbReference type="InterPro" id="IPR004837">
    <property type="entry name" value="NaCa_Exmemb"/>
</dbReference>
<sequence>MWMNLLLAFLPVSLLLEYVFHAPPLWVFFTATIAIIPLADWLRQATEQIAERVGQTIGGLLNVTFGNLAELIIAIFVLLSGNAVVVKAQITGSIIGNALLGLGLAILIGSVGRQRQKFSWQNAGQLNSMLVLVTIALLIPALFDYTERLPGFAAGSDLARSDLDERLSLAVAVVLIAAYALNLVYTLVTHKDIFALDDGTEEGSAEGPAESTAEGAGHSHVAPWPVWKAVGVLVGATVLIAWMSEILSGALEATSQTLGLSPFFLGIIVLAVVGNFAEYISGSYFARQGKIGLAINIAVGATIQVALFTAPVLVLISYLIGKPMNLVFGSPLELVAIVAVAITVSTVTRDGEATWFEGVLLLTVYVLLALAFFFVTPRGEEGAPAALYAPAPALVQAAPERLALAS</sequence>
<dbReference type="AlphaFoldDB" id="Q9RXE0"/>
<keyword evidence="3 9" id="KW-0109">Calcium transport</keyword>
<dbReference type="GO" id="GO:0012505">
    <property type="term" value="C:endomembrane system"/>
    <property type="evidence" value="ECO:0007669"/>
    <property type="project" value="UniProtKB-SubCell"/>
</dbReference>
<comment type="subcellular location">
    <subcellularLocation>
        <location evidence="1">Endomembrane system</location>
        <topology evidence="1">Multi-pass membrane protein</topology>
    </subcellularLocation>
</comment>